<dbReference type="EMBL" id="JXTC01000121">
    <property type="protein sequence ID" value="PON87095.1"/>
    <property type="molecule type" value="Genomic_DNA"/>
</dbReference>
<feature type="region of interest" description="Disordered" evidence="1">
    <location>
        <begin position="59"/>
        <end position="108"/>
    </location>
</feature>
<sequence>MVRRPPALRRVVEKPLEESDLILVGPQPLEELPRVIESRLLLLRGRDDVVPGVVPVPIGDHGGGGCGGGGEGQPGLAVGNRRREGDGDGVGRGRSDGDGDSETVGAGG</sequence>
<reference evidence="3" key="1">
    <citation type="submission" date="2016-06" db="EMBL/GenBank/DDBJ databases">
        <title>Parallel loss of symbiosis genes in relatives of nitrogen-fixing non-legume Parasponia.</title>
        <authorList>
            <person name="Van Velzen R."/>
            <person name="Holmer R."/>
            <person name="Bu F."/>
            <person name="Rutten L."/>
            <person name="Van Zeijl A."/>
            <person name="Liu W."/>
            <person name="Santuari L."/>
            <person name="Cao Q."/>
            <person name="Sharma T."/>
            <person name="Shen D."/>
            <person name="Roswanjaya Y."/>
            <person name="Wardhani T."/>
            <person name="Kalhor M.S."/>
            <person name="Jansen J."/>
            <person name="Van den Hoogen J."/>
            <person name="Gungor B."/>
            <person name="Hartog M."/>
            <person name="Hontelez J."/>
            <person name="Verver J."/>
            <person name="Yang W.-C."/>
            <person name="Schijlen E."/>
            <person name="Repin R."/>
            <person name="Schilthuizen M."/>
            <person name="Schranz E."/>
            <person name="Heidstra R."/>
            <person name="Miyata K."/>
            <person name="Fedorova E."/>
            <person name="Kohlen W."/>
            <person name="Bisseling T."/>
            <person name="Smit S."/>
            <person name="Geurts R."/>
        </authorList>
    </citation>
    <scope>NUCLEOTIDE SEQUENCE [LARGE SCALE GENOMIC DNA]</scope>
    <source>
        <strain evidence="3">cv. RG33-2</strain>
    </source>
</reference>
<organism evidence="2 3">
    <name type="scientific">Trema orientale</name>
    <name type="common">Charcoal tree</name>
    <name type="synonym">Celtis orientalis</name>
    <dbReference type="NCBI Taxonomy" id="63057"/>
    <lineage>
        <taxon>Eukaryota</taxon>
        <taxon>Viridiplantae</taxon>
        <taxon>Streptophyta</taxon>
        <taxon>Embryophyta</taxon>
        <taxon>Tracheophyta</taxon>
        <taxon>Spermatophyta</taxon>
        <taxon>Magnoliopsida</taxon>
        <taxon>eudicotyledons</taxon>
        <taxon>Gunneridae</taxon>
        <taxon>Pentapetalae</taxon>
        <taxon>rosids</taxon>
        <taxon>fabids</taxon>
        <taxon>Rosales</taxon>
        <taxon>Cannabaceae</taxon>
        <taxon>Trema</taxon>
    </lineage>
</organism>
<keyword evidence="3" id="KW-1185">Reference proteome</keyword>
<protein>
    <submittedName>
        <fullName evidence="2">Uncharacterized protein</fullName>
    </submittedName>
</protein>
<evidence type="ECO:0000313" key="3">
    <source>
        <dbReference type="Proteomes" id="UP000237000"/>
    </source>
</evidence>
<dbReference type="Proteomes" id="UP000237000">
    <property type="component" value="Unassembled WGS sequence"/>
</dbReference>
<proteinExistence type="predicted"/>
<gene>
    <name evidence="2" type="ORF">TorRG33x02_170440</name>
</gene>
<feature type="compositionally biased region" description="Gly residues" evidence="1">
    <location>
        <begin position="60"/>
        <end position="73"/>
    </location>
</feature>
<evidence type="ECO:0000313" key="2">
    <source>
        <dbReference type="EMBL" id="PON87095.1"/>
    </source>
</evidence>
<feature type="compositionally biased region" description="Basic and acidic residues" evidence="1">
    <location>
        <begin position="81"/>
        <end position="97"/>
    </location>
</feature>
<dbReference type="AlphaFoldDB" id="A0A2P5ENQ5"/>
<accession>A0A2P5ENQ5</accession>
<evidence type="ECO:0000256" key="1">
    <source>
        <dbReference type="SAM" id="MobiDB-lite"/>
    </source>
</evidence>
<comment type="caution">
    <text evidence="2">The sequence shown here is derived from an EMBL/GenBank/DDBJ whole genome shotgun (WGS) entry which is preliminary data.</text>
</comment>
<dbReference type="OrthoDB" id="10517998at2759"/>
<name>A0A2P5ENQ5_TREOI</name>
<dbReference type="InParanoid" id="A0A2P5ENQ5"/>